<feature type="region of interest" description="Disordered" evidence="1">
    <location>
        <begin position="31"/>
        <end position="77"/>
    </location>
</feature>
<organism evidence="2 3">
    <name type="scientific">Salix viminalis</name>
    <name type="common">Common osier</name>
    <name type="synonym">Basket willow</name>
    <dbReference type="NCBI Taxonomy" id="40686"/>
    <lineage>
        <taxon>Eukaryota</taxon>
        <taxon>Viridiplantae</taxon>
        <taxon>Streptophyta</taxon>
        <taxon>Embryophyta</taxon>
        <taxon>Tracheophyta</taxon>
        <taxon>Spermatophyta</taxon>
        <taxon>Magnoliopsida</taxon>
        <taxon>eudicotyledons</taxon>
        <taxon>Gunneridae</taxon>
        <taxon>Pentapetalae</taxon>
        <taxon>rosids</taxon>
        <taxon>fabids</taxon>
        <taxon>Malpighiales</taxon>
        <taxon>Salicaceae</taxon>
        <taxon>Saliceae</taxon>
        <taxon>Salix</taxon>
    </lineage>
</organism>
<feature type="compositionally biased region" description="Low complexity" evidence="1">
    <location>
        <begin position="59"/>
        <end position="69"/>
    </location>
</feature>
<gene>
    <name evidence="2" type="ORF">OIU85_030084</name>
</gene>
<proteinExistence type="predicted"/>
<feature type="compositionally biased region" description="Basic and acidic residues" evidence="1">
    <location>
        <begin position="31"/>
        <end position="58"/>
    </location>
</feature>
<dbReference type="PANTHER" id="PTHR33730:SF4">
    <property type="entry name" value="OS05G0542732 PROTEIN"/>
    <property type="match status" value="1"/>
</dbReference>
<protein>
    <submittedName>
        <fullName evidence="2">Uncharacterized protein</fullName>
    </submittedName>
</protein>
<evidence type="ECO:0000313" key="2">
    <source>
        <dbReference type="EMBL" id="KAJ6704235.1"/>
    </source>
</evidence>
<evidence type="ECO:0000313" key="3">
    <source>
        <dbReference type="Proteomes" id="UP001151529"/>
    </source>
</evidence>
<keyword evidence="3" id="KW-1185">Reference proteome</keyword>
<sequence>MAGLQRSAMSFRRQGSSGLVWDDKLISRELNRKQEQEEQEPQHDQKITDIKLENDVRPTSKSSTTPSITMERKPVQRRATWLPHRQSVSGDRASLSKDVCMWVLWCFRKTSKESSEKSRYGQIIPLAGIKDLGSSIAPKLSKKTQNQGESNLRVLLNPGRDLLGSQEVAGPC</sequence>
<dbReference type="Proteomes" id="UP001151529">
    <property type="component" value="Chromosome 3"/>
</dbReference>
<reference evidence="2" key="2">
    <citation type="journal article" date="2023" name="Int. J. Mol. Sci.">
        <title>De Novo Assembly and Annotation of 11 Diverse Shrub Willow (Salix) Genomes Reveals Novel Gene Organization in Sex-Linked Regions.</title>
        <authorList>
            <person name="Hyden B."/>
            <person name="Feng K."/>
            <person name="Yates T.B."/>
            <person name="Jawdy S."/>
            <person name="Cereghino C."/>
            <person name="Smart L.B."/>
            <person name="Muchero W."/>
        </authorList>
    </citation>
    <scope>NUCLEOTIDE SEQUENCE [LARGE SCALE GENOMIC DNA]</scope>
    <source>
        <tissue evidence="2">Shoot tip</tissue>
    </source>
</reference>
<name>A0A9Q0T8C3_SALVM</name>
<reference evidence="2" key="1">
    <citation type="submission" date="2022-11" db="EMBL/GenBank/DDBJ databases">
        <authorList>
            <person name="Hyden B.L."/>
            <person name="Feng K."/>
            <person name="Yates T."/>
            <person name="Jawdy S."/>
            <person name="Smart L.B."/>
            <person name="Muchero W."/>
        </authorList>
    </citation>
    <scope>NUCLEOTIDE SEQUENCE</scope>
    <source>
        <tissue evidence="2">Shoot tip</tissue>
    </source>
</reference>
<dbReference type="PANTHER" id="PTHR33730">
    <property type="entry name" value="OS05G0542732 PROTEIN-RELATED"/>
    <property type="match status" value="1"/>
</dbReference>
<dbReference type="EMBL" id="JAPFFL010000009">
    <property type="protein sequence ID" value="KAJ6704235.1"/>
    <property type="molecule type" value="Genomic_DNA"/>
</dbReference>
<accession>A0A9Q0T8C3</accession>
<comment type="caution">
    <text evidence="2">The sequence shown here is derived from an EMBL/GenBank/DDBJ whole genome shotgun (WGS) entry which is preliminary data.</text>
</comment>
<dbReference type="OrthoDB" id="689003at2759"/>
<dbReference type="AlphaFoldDB" id="A0A9Q0T8C3"/>
<dbReference type="Pfam" id="PF15697">
    <property type="entry name" value="DUF4666"/>
    <property type="match status" value="1"/>
</dbReference>
<evidence type="ECO:0000256" key="1">
    <source>
        <dbReference type="SAM" id="MobiDB-lite"/>
    </source>
</evidence>
<dbReference type="InterPro" id="IPR031421">
    <property type="entry name" value="DUF4666"/>
</dbReference>